<feature type="domain" description="DUF218" evidence="1">
    <location>
        <begin position="50"/>
        <end position="183"/>
    </location>
</feature>
<dbReference type="GO" id="GO:0005886">
    <property type="term" value="C:plasma membrane"/>
    <property type="evidence" value="ECO:0007669"/>
    <property type="project" value="TreeGrafter"/>
</dbReference>
<evidence type="ECO:0000259" key="1">
    <source>
        <dbReference type="Pfam" id="PF02698"/>
    </source>
</evidence>
<proteinExistence type="predicted"/>
<dbReference type="PANTHER" id="PTHR30336:SF6">
    <property type="entry name" value="INTEGRAL MEMBRANE PROTEIN"/>
    <property type="match status" value="1"/>
</dbReference>
<reference evidence="2" key="2">
    <citation type="journal article" date="2021" name="PeerJ">
        <title>Extensive microbial diversity within the chicken gut microbiome revealed by metagenomics and culture.</title>
        <authorList>
            <person name="Gilroy R."/>
            <person name="Ravi A."/>
            <person name="Getino M."/>
            <person name="Pursley I."/>
            <person name="Horton D.L."/>
            <person name="Alikhan N.F."/>
            <person name="Baker D."/>
            <person name="Gharbi K."/>
            <person name="Hall N."/>
            <person name="Watson M."/>
            <person name="Adriaenssens E.M."/>
            <person name="Foster-Nyarko E."/>
            <person name="Jarju S."/>
            <person name="Secka A."/>
            <person name="Antonio M."/>
            <person name="Oren A."/>
            <person name="Chaudhuri R.R."/>
            <person name="La Ragione R."/>
            <person name="Hildebrand F."/>
            <person name="Pallen M.J."/>
        </authorList>
    </citation>
    <scope>NUCLEOTIDE SEQUENCE</scope>
    <source>
        <strain evidence="2">CHK191-8634</strain>
    </source>
</reference>
<name>A0A9D1LKD9_9CLOT</name>
<dbReference type="InterPro" id="IPR003848">
    <property type="entry name" value="DUF218"/>
</dbReference>
<dbReference type="InterPro" id="IPR051599">
    <property type="entry name" value="Cell_Envelope_Assoc"/>
</dbReference>
<evidence type="ECO:0000313" key="2">
    <source>
        <dbReference type="EMBL" id="HIU42835.1"/>
    </source>
</evidence>
<dbReference type="CDD" id="cd06259">
    <property type="entry name" value="YdcF-like"/>
    <property type="match status" value="1"/>
</dbReference>
<dbReference type="EMBL" id="DVMR01000011">
    <property type="protein sequence ID" value="HIU42835.1"/>
    <property type="molecule type" value="Genomic_DNA"/>
</dbReference>
<dbReference type="Proteomes" id="UP000824073">
    <property type="component" value="Unassembled WGS sequence"/>
</dbReference>
<comment type="caution">
    <text evidence="2">The sequence shown here is derived from an EMBL/GenBank/DDBJ whole genome shotgun (WGS) entry which is preliminary data.</text>
</comment>
<dbReference type="InterPro" id="IPR014729">
    <property type="entry name" value="Rossmann-like_a/b/a_fold"/>
</dbReference>
<accession>A0A9D1LKD9</accession>
<gene>
    <name evidence="2" type="ORF">IAB67_00875</name>
</gene>
<organism evidence="2 3">
    <name type="scientific">Candidatus Ventrousia excrementavium</name>
    <dbReference type="NCBI Taxonomy" id="2840961"/>
    <lineage>
        <taxon>Bacteria</taxon>
        <taxon>Bacillati</taxon>
        <taxon>Bacillota</taxon>
        <taxon>Clostridia</taxon>
        <taxon>Eubacteriales</taxon>
        <taxon>Clostridiaceae</taxon>
        <taxon>Clostridiaceae incertae sedis</taxon>
        <taxon>Candidatus Ventrousia</taxon>
    </lineage>
</organism>
<sequence length="206" mass="22719">MKRKMFFVILWAAGGLVFLAVLTAVICNLYVSSIASPYVLTDHSSAPVCDAILVLGARVYASGQPSPSLSDRLDTAVDLYNAGKAPKILVSGDSTAAEYDETAGMLDYLLQRGIPRGDILVDQAGYSTYDSIYRTREQFGIRSVLIATQDFHIERSVYIARRLGLDAWGVPSPDRQAYWLYNRARESLARVKAVLETDILHRIPTA</sequence>
<dbReference type="Gene3D" id="3.40.50.620">
    <property type="entry name" value="HUPs"/>
    <property type="match status" value="1"/>
</dbReference>
<dbReference type="PANTHER" id="PTHR30336">
    <property type="entry name" value="INNER MEMBRANE PROTEIN, PROBABLE PERMEASE"/>
    <property type="match status" value="1"/>
</dbReference>
<evidence type="ECO:0000313" key="3">
    <source>
        <dbReference type="Proteomes" id="UP000824073"/>
    </source>
</evidence>
<reference evidence="2" key="1">
    <citation type="submission" date="2020-10" db="EMBL/GenBank/DDBJ databases">
        <authorList>
            <person name="Gilroy R."/>
        </authorList>
    </citation>
    <scope>NUCLEOTIDE SEQUENCE</scope>
    <source>
        <strain evidence="2">CHK191-8634</strain>
    </source>
</reference>
<protein>
    <submittedName>
        <fullName evidence="2">YdcF family protein</fullName>
    </submittedName>
</protein>
<dbReference type="AlphaFoldDB" id="A0A9D1LKD9"/>
<dbReference type="Pfam" id="PF02698">
    <property type="entry name" value="DUF218"/>
    <property type="match status" value="1"/>
</dbReference>